<dbReference type="GO" id="GO:0003677">
    <property type="term" value="F:DNA binding"/>
    <property type="evidence" value="ECO:0007669"/>
    <property type="project" value="InterPro"/>
</dbReference>
<dbReference type="SUPFAM" id="SSF53335">
    <property type="entry name" value="S-adenosyl-L-methionine-dependent methyltransferases"/>
    <property type="match status" value="2"/>
</dbReference>
<protein>
    <recommendedName>
        <fullName evidence="2">site-specific DNA-methyltransferase (cytosine-N(4)-specific)</fullName>
        <ecNumber evidence="2">2.1.1.113</ecNumber>
    </recommendedName>
</protein>
<organism evidence="8">
    <name type="scientific">Gordonia rubripertincta</name>
    <name type="common">Rhodococcus corallinus</name>
    <dbReference type="NCBI Taxonomy" id="36822"/>
    <lineage>
        <taxon>Bacteria</taxon>
        <taxon>Bacillati</taxon>
        <taxon>Actinomycetota</taxon>
        <taxon>Actinomycetes</taxon>
        <taxon>Mycobacteriales</taxon>
        <taxon>Gordoniaceae</taxon>
        <taxon>Gordonia</taxon>
    </lineage>
</organism>
<dbReference type="AlphaFoldDB" id="O85488"/>
<dbReference type="EMBL" id="AF068761">
    <property type="protein sequence ID" value="AAC23514.1"/>
    <property type="molecule type" value="Genomic_DNA"/>
</dbReference>
<dbReference type="InterPro" id="IPR029063">
    <property type="entry name" value="SAM-dependent_MTases_sf"/>
</dbReference>
<keyword evidence="5" id="KW-0949">S-adenosyl-L-methionine</keyword>
<dbReference type="EC" id="2.1.1.113" evidence="2"/>
<comment type="catalytic activity">
    <reaction evidence="7">
        <text>a 2'-deoxycytidine in DNA + S-adenosyl-L-methionine = an N(4)-methyl-2'-deoxycytidine in DNA + S-adenosyl-L-homocysteine + H(+)</text>
        <dbReference type="Rhea" id="RHEA:16857"/>
        <dbReference type="Rhea" id="RHEA-COMP:11369"/>
        <dbReference type="Rhea" id="RHEA-COMP:13674"/>
        <dbReference type="ChEBI" id="CHEBI:15378"/>
        <dbReference type="ChEBI" id="CHEBI:57856"/>
        <dbReference type="ChEBI" id="CHEBI:59789"/>
        <dbReference type="ChEBI" id="CHEBI:85452"/>
        <dbReference type="ChEBI" id="CHEBI:137933"/>
        <dbReference type="EC" id="2.1.1.113"/>
    </reaction>
</comment>
<evidence type="ECO:0000256" key="1">
    <source>
        <dbReference type="ARBA" id="ARBA00010203"/>
    </source>
</evidence>
<evidence type="ECO:0000256" key="7">
    <source>
        <dbReference type="ARBA" id="ARBA00049120"/>
    </source>
</evidence>
<dbReference type="Gene3D" id="3.40.50.150">
    <property type="entry name" value="Vaccinia Virus protein VP39"/>
    <property type="match status" value="2"/>
</dbReference>
<dbReference type="GO" id="GO:0009307">
    <property type="term" value="P:DNA restriction-modification system"/>
    <property type="evidence" value="ECO:0007669"/>
    <property type="project" value="UniProtKB-KW"/>
</dbReference>
<dbReference type="PRO" id="PR:O85488"/>
<keyword evidence="6" id="KW-0680">Restriction system</keyword>
<gene>
    <name evidence="8" type="primary">ncoIM</name>
</gene>
<dbReference type="GO" id="GO:0015667">
    <property type="term" value="F:site-specific DNA-methyltransferase (cytosine-N4-specific) activity"/>
    <property type="evidence" value="ECO:0007669"/>
    <property type="project" value="UniProtKB-EC"/>
</dbReference>
<dbReference type="PROSITE" id="PS00093">
    <property type="entry name" value="N4_MTASE"/>
    <property type="match status" value="1"/>
</dbReference>
<name>O85488_GORRU</name>
<evidence type="ECO:0000256" key="3">
    <source>
        <dbReference type="ARBA" id="ARBA00022603"/>
    </source>
</evidence>
<comment type="similarity">
    <text evidence="1">Belongs to the N(4)/N(6)-methyltransferase family. N(4) subfamily.</text>
</comment>
<dbReference type="SMR" id="O85488"/>
<dbReference type="InterPro" id="IPR017985">
    <property type="entry name" value="MeTrfase_CN4_CS"/>
</dbReference>
<reference evidence="8" key="1">
    <citation type="submission" date="1998-05" db="EMBL/GenBank/DDBJ databases">
        <authorList>
            <person name="Zhang B.-H."/>
            <person name="Van Cott E.M."/>
            <person name="Moran L.S."/>
            <person name="Slatko B.E."/>
            <person name="Wilson G.G."/>
        </authorList>
    </citation>
    <scope>NUCLEOTIDE SEQUENCE</scope>
</reference>
<keyword evidence="3 8" id="KW-0489">Methyltransferase</keyword>
<evidence type="ECO:0000256" key="6">
    <source>
        <dbReference type="ARBA" id="ARBA00022747"/>
    </source>
</evidence>
<accession>O85488</accession>
<evidence type="ECO:0000313" key="8">
    <source>
        <dbReference type="EMBL" id="AAC23514.1"/>
    </source>
</evidence>
<evidence type="ECO:0000256" key="5">
    <source>
        <dbReference type="ARBA" id="ARBA00022691"/>
    </source>
</evidence>
<reference evidence="8" key="2">
    <citation type="submission" date="1998-06" db="EMBL/GenBank/DDBJ databases">
        <title>Method for cloning and producing the NcoI restriction endonuclease and methylase.</title>
        <authorList>
            <person name="Van Cott E.M."/>
        </authorList>
    </citation>
    <scope>NUCLEOTIDE SEQUENCE</scope>
</reference>
<sequence length="422" mass="47088">MSQPLLPLDLPMTGRGTNTTTFVDNMRLPVHRWFRYSAGFSAQWAQSVIAESGAQRVLDPYSGSGTTVIAAEESGAAGLGVDVHPFVTRVAKAKLAWRAEPDVFLKRAKAVRIEAERLQPVEEPPAPLIAKCFPDRQALVDLLRIRDAVERLRTGDQYDDLLWLALVSIIRACSPAGTAQWQYVLPNKTKSRVAEPLSAFDIRTDLFAQDMWAMQEHHGAPEARIIEADARTLDGVEDGWADLILTSPPYANNFDYADATRLEQSFLGEISGWGDLKPLRKKLMKSATQHMGGWDAAEALESPLLEPIRAELLGVFEELSQVKRTKSGNKAYDLMVAGYFLDSVQTLYALRRASAPGVQVCYVVGDSAPYGVHVPVERWLGELALAAGFKSWRFEKVRDRNTKWKNRKHDHPLHEGRLWIEG</sequence>
<dbReference type="GO" id="GO:0032259">
    <property type="term" value="P:methylation"/>
    <property type="evidence" value="ECO:0007669"/>
    <property type="project" value="UniProtKB-KW"/>
</dbReference>
<evidence type="ECO:0000256" key="2">
    <source>
        <dbReference type="ARBA" id="ARBA00012185"/>
    </source>
</evidence>
<dbReference type="REBASE" id="3454">
    <property type="entry name" value="M.NcoI"/>
</dbReference>
<dbReference type="BRENDA" id="2.1.1.113">
    <property type="organism ID" value="4344"/>
</dbReference>
<keyword evidence="4 8" id="KW-0808">Transferase</keyword>
<evidence type="ECO:0000256" key="4">
    <source>
        <dbReference type="ARBA" id="ARBA00022679"/>
    </source>
</evidence>
<proteinExistence type="inferred from homology"/>